<feature type="region of interest" description="Disordered" evidence="1">
    <location>
        <begin position="1"/>
        <end position="23"/>
    </location>
</feature>
<gene>
    <name evidence="2" type="ORF">AVDCRST_MAG51-1182</name>
</gene>
<evidence type="ECO:0000256" key="1">
    <source>
        <dbReference type="SAM" id="MobiDB-lite"/>
    </source>
</evidence>
<reference evidence="2" key="1">
    <citation type="submission" date="2020-02" db="EMBL/GenBank/DDBJ databases">
        <authorList>
            <person name="Meier V. D."/>
        </authorList>
    </citation>
    <scope>NUCLEOTIDE SEQUENCE</scope>
    <source>
        <strain evidence="2">AVDCRST_MAG51</strain>
    </source>
</reference>
<feature type="non-terminal residue" evidence="2">
    <location>
        <position position="264"/>
    </location>
</feature>
<dbReference type="AlphaFoldDB" id="A0A6J4PCR9"/>
<name>A0A6J4PCR9_9BURK</name>
<protein>
    <submittedName>
        <fullName evidence="2">Inner membrane protein</fullName>
    </submittedName>
</protein>
<accession>A0A6J4PCR9</accession>
<evidence type="ECO:0000313" key="2">
    <source>
        <dbReference type="EMBL" id="CAA9406495.1"/>
    </source>
</evidence>
<dbReference type="EMBL" id="CADCUX010000268">
    <property type="protein sequence ID" value="CAA9406495.1"/>
    <property type="molecule type" value="Genomic_DNA"/>
</dbReference>
<sequence>EPTTRHRCAARPGFRPGHPLPRGDVLRARVGVAPQEPGCGRVAAGPHAGAQPLANGPGVPGIGTGAQPAVAGRLATATAGPAQRAIAAAAGLRNGGRGAVPALRRNGRQRRDRAGFRRLSAPVFHGWAMARHRVPRRERRRDLEPPLVPALPLALHHRLRAGGSAAAVGCRPAPARRIPAAARLATAGTAGPAADAVFRRAVAALPAVARPDRRRLAARRLLHAVPVRLVDRAGRRLVGRAEAPAPSSAGSCAGLAGAVLPGAM</sequence>
<feature type="non-terminal residue" evidence="2">
    <location>
        <position position="1"/>
    </location>
</feature>
<organism evidence="2">
    <name type="scientific">uncultured Ramlibacter sp</name>
    <dbReference type="NCBI Taxonomy" id="260755"/>
    <lineage>
        <taxon>Bacteria</taxon>
        <taxon>Pseudomonadati</taxon>
        <taxon>Pseudomonadota</taxon>
        <taxon>Betaproteobacteria</taxon>
        <taxon>Burkholderiales</taxon>
        <taxon>Comamonadaceae</taxon>
        <taxon>Ramlibacter</taxon>
        <taxon>environmental samples</taxon>
    </lineage>
</organism>
<proteinExistence type="predicted"/>